<sequence>MNEGENIFSYLKSFILLSPLFNLENQPFQNIVDYIDELHLDTPNIISNAYSSESKTDKCEDSRLSRKSMNYGNYEKQSGENKKYSYETKEQEFGIDGKKEYKNGFISDIDSQLVNFVKNNKNFNYEEIRNEKNQKIKVNYELSRISNEQQFIESEFVISKNSDFNEQIETINEISFNETFLFTDPKTLFDFIFRGKIIDEKDEEDNKDEKDEIDKKDDKDDKDKKDEDDDKDKKDEEDDKDKKDGKDKKENSQLEETFIKEIRDIINCMETILYMPPYSILFGRIDLNIPKTKPKPPVFYRQMKSINKLFYEGFGIDINSI</sequence>
<evidence type="ECO:0000313" key="2">
    <source>
        <dbReference type="EMBL" id="KAK8849255.1"/>
    </source>
</evidence>
<evidence type="ECO:0000256" key="1">
    <source>
        <dbReference type="SAM" id="MobiDB-lite"/>
    </source>
</evidence>
<feature type="compositionally biased region" description="Basic and acidic residues" evidence="1">
    <location>
        <begin position="207"/>
        <end position="225"/>
    </location>
</feature>
<organism evidence="2 3">
    <name type="scientific">Tritrichomonas musculus</name>
    <dbReference type="NCBI Taxonomy" id="1915356"/>
    <lineage>
        <taxon>Eukaryota</taxon>
        <taxon>Metamonada</taxon>
        <taxon>Parabasalia</taxon>
        <taxon>Tritrichomonadida</taxon>
        <taxon>Tritrichomonadidae</taxon>
        <taxon>Tritrichomonas</taxon>
    </lineage>
</organism>
<gene>
    <name evidence="2" type="ORF">M9Y10_018622</name>
</gene>
<dbReference type="EMBL" id="JAPFFF010000026">
    <property type="protein sequence ID" value="KAK8849255.1"/>
    <property type="molecule type" value="Genomic_DNA"/>
</dbReference>
<dbReference type="Proteomes" id="UP001470230">
    <property type="component" value="Unassembled WGS sequence"/>
</dbReference>
<evidence type="ECO:0000313" key="3">
    <source>
        <dbReference type="Proteomes" id="UP001470230"/>
    </source>
</evidence>
<name>A0ABR2HN92_9EUKA</name>
<feature type="compositionally biased region" description="Acidic residues" evidence="1">
    <location>
        <begin position="226"/>
        <end position="239"/>
    </location>
</feature>
<protein>
    <submittedName>
        <fullName evidence="2">Uncharacterized protein</fullName>
    </submittedName>
</protein>
<comment type="caution">
    <text evidence="2">The sequence shown here is derived from an EMBL/GenBank/DDBJ whole genome shotgun (WGS) entry which is preliminary data.</text>
</comment>
<keyword evidence="3" id="KW-1185">Reference proteome</keyword>
<reference evidence="2 3" key="1">
    <citation type="submission" date="2024-04" db="EMBL/GenBank/DDBJ databases">
        <title>Tritrichomonas musculus Genome.</title>
        <authorList>
            <person name="Alves-Ferreira E."/>
            <person name="Grigg M."/>
            <person name="Lorenzi H."/>
            <person name="Galac M."/>
        </authorList>
    </citation>
    <scope>NUCLEOTIDE SEQUENCE [LARGE SCALE GENOMIC DNA]</scope>
    <source>
        <strain evidence="2 3">EAF2021</strain>
    </source>
</reference>
<feature type="region of interest" description="Disordered" evidence="1">
    <location>
        <begin position="203"/>
        <end position="251"/>
    </location>
</feature>
<proteinExistence type="predicted"/>
<feature type="compositionally biased region" description="Basic and acidic residues" evidence="1">
    <location>
        <begin position="240"/>
        <end position="251"/>
    </location>
</feature>
<accession>A0ABR2HN92</accession>